<dbReference type="Pfam" id="PF02519">
    <property type="entry name" value="Auxin_inducible"/>
    <property type="match status" value="2"/>
</dbReference>
<proteinExistence type="inferred from homology"/>
<dbReference type="Proteomes" id="UP000289738">
    <property type="component" value="Chromosome A02"/>
</dbReference>
<evidence type="ECO:0000313" key="2">
    <source>
        <dbReference type="EMBL" id="RYR71230.1"/>
    </source>
</evidence>
<dbReference type="GO" id="GO:0009733">
    <property type="term" value="P:response to auxin"/>
    <property type="evidence" value="ECO:0007669"/>
    <property type="project" value="InterPro"/>
</dbReference>
<reference evidence="2 3" key="1">
    <citation type="submission" date="2019-01" db="EMBL/GenBank/DDBJ databases">
        <title>Sequencing of cultivated peanut Arachis hypogaea provides insights into genome evolution and oil improvement.</title>
        <authorList>
            <person name="Chen X."/>
        </authorList>
    </citation>
    <scope>NUCLEOTIDE SEQUENCE [LARGE SCALE GENOMIC DNA]</scope>
    <source>
        <strain evidence="3">cv. Fuhuasheng</strain>
        <tissue evidence="2">Leaves</tissue>
    </source>
</reference>
<comment type="caution">
    <text evidence="2">The sequence shown here is derived from an EMBL/GenBank/DDBJ whole genome shotgun (WGS) entry which is preliminary data.</text>
</comment>
<dbReference type="AlphaFoldDB" id="A0A445E700"/>
<dbReference type="EMBL" id="SDMP01000002">
    <property type="protein sequence ID" value="RYR71230.1"/>
    <property type="molecule type" value="Genomic_DNA"/>
</dbReference>
<comment type="similarity">
    <text evidence="1">Belongs to the ARG7 family.</text>
</comment>
<dbReference type="STRING" id="3818.A0A445E700"/>
<dbReference type="PANTHER" id="PTHR31374:SF153">
    <property type="entry name" value="AUXIN-RESPONSIVE PROTEIN SAUR36-LIKE"/>
    <property type="match status" value="1"/>
</dbReference>
<dbReference type="PANTHER" id="PTHR31374">
    <property type="entry name" value="AUXIN-INDUCED PROTEIN-LIKE-RELATED"/>
    <property type="match status" value="1"/>
</dbReference>
<protein>
    <recommendedName>
        <fullName evidence="4">Auxin-induced protein</fullName>
    </recommendedName>
</protein>
<accession>A0A445E700</accession>
<dbReference type="InterPro" id="IPR003676">
    <property type="entry name" value="SAUR_fam"/>
</dbReference>
<organism evidence="2 3">
    <name type="scientific">Arachis hypogaea</name>
    <name type="common">Peanut</name>
    <dbReference type="NCBI Taxonomy" id="3818"/>
    <lineage>
        <taxon>Eukaryota</taxon>
        <taxon>Viridiplantae</taxon>
        <taxon>Streptophyta</taxon>
        <taxon>Embryophyta</taxon>
        <taxon>Tracheophyta</taxon>
        <taxon>Spermatophyta</taxon>
        <taxon>Magnoliopsida</taxon>
        <taxon>eudicotyledons</taxon>
        <taxon>Gunneridae</taxon>
        <taxon>Pentapetalae</taxon>
        <taxon>rosids</taxon>
        <taxon>fabids</taxon>
        <taxon>Fabales</taxon>
        <taxon>Fabaceae</taxon>
        <taxon>Papilionoideae</taxon>
        <taxon>50 kb inversion clade</taxon>
        <taxon>dalbergioids sensu lato</taxon>
        <taxon>Dalbergieae</taxon>
        <taxon>Pterocarpus clade</taxon>
        <taxon>Arachis</taxon>
    </lineage>
</organism>
<name>A0A445E700_ARAHY</name>
<evidence type="ECO:0008006" key="4">
    <source>
        <dbReference type="Google" id="ProtNLM"/>
    </source>
</evidence>
<sequence>MAKTSVCGRLLKGGFGGMLLIMRKLRTSLTHSKGVKQGHFVVIATQGWKPERFFIKLSYLDHPEFVKLLEQAEEEFGFSQVGALEIPCEPDELKRIIRRVTKSEFDWKEWNNEEEKRKMIRAFVGSIIRKGLSVLFVAIRGSGSSEEHLMYFNDEVDDETVEGYFTVLATKGKETRRFSVELDCLTDPAFLGLLDQAQEEYGFRQKGAISVPCRPQELQKILDDMKA</sequence>
<evidence type="ECO:0000313" key="3">
    <source>
        <dbReference type="Proteomes" id="UP000289738"/>
    </source>
</evidence>
<keyword evidence="3" id="KW-1185">Reference proteome</keyword>
<gene>
    <name evidence="2" type="ORF">Ahy_A02g005512</name>
</gene>
<evidence type="ECO:0000256" key="1">
    <source>
        <dbReference type="ARBA" id="ARBA00006974"/>
    </source>
</evidence>